<accession>X0RQR7</accession>
<organism evidence="9">
    <name type="scientific">marine sediment metagenome</name>
    <dbReference type="NCBI Taxonomy" id="412755"/>
    <lineage>
        <taxon>unclassified sequences</taxon>
        <taxon>metagenomes</taxon>
        <taxon>ecological metagenomes</taxon>
    </lineage>
</organism>
<comment type="similarity">
    <text evidence="6">Belongs to the ABC-4 integral membrane protein family.</text>
</comment>
<dbReference type="PANTHER" id="PTHR30572">
    <property type="entry name" value="MEMBRANE COMPONENT OF TRANSPORTER-RELATED"/>
    <property type="match status" value="1"/>
</dbReference>
<evidence type="ECO:0000256" key="1">
    <source>
        <dbReference type="ARBA" id="ARBA00004651"/>
    </source>
</evidence>
<name>X0RQR7_9ZZZZ</name>
<keyword evidence="4 7" id="KW-1133">Transmembrane helix</keyword>
<comment type="caution">
    <text evidence="9">The sequence shown here is derived from an EMBL/GenBank/DDBJ whole genome shotgun (WGS) entry which is preliminary data.</text>
</comment>
<evidence type="ECO:0000313" key="9">
    <source>
        <dbReference type="EMBL" id="GAF71199.1"/>
    </source>
</evidence>
<evidence type="ECO:0000256" key="4">
    <source>
        <dbReference type="ARBA" id="ARBA00022989"/>
    </source>
</evidence>
<dbReference type="Pfam" id="PF02687">
    <property type="entry name" value="FtsX"/>
    <property type="match status" value="1"/>
</dbReference>
<evidence type="ECO:0000256" key="2">
    <source>
        <dbReference type="ARBA" id="ARBA00022475"/>
    </source>
</evidence>
<feature type="transmembrane region" description="Helical" evidence="7">
    <location>
        <begin position="74"/>
        <end position="99"/>
    </location>
</feature>
<dbReference type="InterPro" id="IPR050250">
    <property type="entry name" value="Macrolide_Exporter_MacB"/>
</dbReference>
<dbReference type="EMBL" id="BARS01007919">
    <property type="protein sequence ID" value="GAF71199.1"/>
    <property type="molecule type" value="Genomic_DNA"/>
</dbReference>
<keyword evidence="3 7" id="KW-0812">Transmembrane</keyword>
<sequence length="202" mass="21633">HIYVPLSAALLRVKRSVDASEIDRIILAVNEADQVKPTAEVAVGIFARRHFGVNDVEISIPEEKLELQQEARSLMNVVLIVMAAIALLVGGIGIMNIMLATVTERTREIGIRRAVGATQADIGKQFLAEAVGISFVGGLIGIGLGFLLGWLISSWANWASAELSMVGTIVGFVVAVFVGLVFGIYPAWTAAMQDPITALRHE</sequence>
<dbReference type="AlphaFoldDB" id="X0RQR7"/>
<keyword evidence="2" id="KW-1003">Cell membrane</keyword>
<dbReference type="GO" id="GO:0022857">
    <property type="term" value="F:transmembrane transporter activity"/>
    <property type="evidence" value="ECO:0007669"/>
    <property type="project" value="TreeGrafter"/>
</dbReference>
<evidence type="ECO:0000256" key="6">
    <source>
        <dbReference type="ARBA" id="ARBA00038076"/>
    </source>
</evidence>
<dbReference type="PANTHER" id="PTHR30572:SF4">
    <property type="entry name" value="ABC TRANSPORTER PERMEASE YTRF"/>
    <property type="match status" value="1"/>
</dbReference>
<feature type="transmembrane region" description="Helical" evidence="7">
    <location>
        <begin position="163"/>
        <end position="185"/>
    </location>
</feature>
<evidence type="ECO:0000259" key="8">
    <source>
        <dbReference type="Pfam" id="PF02687"/>
    </source>
</evidence>
<reference evidence="9" key="1">
    <citation type="journal article" date="2014" name="Front. Microbiol.">
        <title>High frequency of phylogenetically diverse reductive dehalogenase-homologous genes in deep subseafloor sedimentary metagenomes.</title>
        <authorList>
            <person name="Kawai M."/>
            <person name="Futagami T."/>
            <person name="Toyoda A."/>
            <person name="Takaki Y."/>
            <person name="Nishi S."/>
            <person name="Hori S."/>
            <person name="Arai W."/>
            <person name="Tsubouchi T."/>
            <person name="Morono Y."/>
            <person name="Uchiyama I."/>
            <person name="Ito T."/>
            <person name="Fujiyama A."/>
            <person name="Inagaki F."/>
            <person name="Takami H."/>
        </authorList>
    </citation>
    <scope>NUCLEOTIDE SEQUENCE</scope>
    <source>
        <strain evidence="9">Expedition CK06-06</strain>
    </source>
</reference>
<feature type="domain" description="ABC3 transporter permease C-terminal" evidence="8">
    <location>
        <begin position="80"/>
        <end position="191"/>
    </location>
</feature>
<gene>
    <name evidence="9" type="ORF">S01H1_15169</name>
</gene>
<keyword evidence="5 7" id="KW-0472">Membrane</keyword>
<proteinExistence type="inferred from homology"/>
<evidence type="ECO:0000256" key="3">
    <source>
        <dbReference type="ARBA" id="ARBA00022692"/>
    </source>
</evidence>
<dbReference type="GO" id="GO:0005886">
    <property type="term" value="C:plasma membrane"/>
    <property type="evidence" value="ECO:0007669"/>
    <property type="project" value="UniProtKB-SubCell"/>
</dbReference>
<comment type="subcellular location">
    <subcellularLocation>
        <location evidence="1">Cell membrane</location>
        <topology evidence="1">Multi-pass membrane protein</topology>
    </subcellularLocation>
</comment>
<feature type="transmembrane region" description="Helical" evidence="7">
    <location>
        <begin position="130"/>
        <end position="151"/>
    </location>
</feature>
<evidence type="ECO:0000256" key="7">
    <source>
        <dbReference type="SAM" id="Phobius"/>
    </source>
</evidence>
<evidence type="ECO:0000256" key="5">
    <source>
        <dbReference type="ARBA" id="ARBA00023136"/>
    </source>
</evidence>
<protein>
    <recommendedName>
        <fullName evidence="8">ABC3 transporter permease C-terminal domain-containing protein</fullName>
    </recommendedName>
</protein>
<feature type="non-terminal residue" evidence="9">
    <location>
        <position position="1"/>
    </location>
</feature>
<dbReference type="InterPro" id="IPR003838">
    <property type="entry name" value="ABC3_permease_C"/>
</dbReference>